<dbReference type="Proteomes" id="UP000288102">
    <property type="component" value="Unassembled WGS sequence"/>
</dbReference>
<organism evidence="2 3">
    <name type="scientific">Flavobacterium cupreum</name>
    <dbReference type="NCBI Taxonomy" id="2133766"/>
    <lineage>
        <taxon>Bacteria</taxon>
        <taxon>Pseudomonadati</taxon>
        <taxon>Bacteroidota</taxon>
        <taxon>Flavobacteriia</taxon>
        <taxon>Flavobacteriales</taxon>
        <taxon>Flavobacteriaceae</taxon>
        <taxon>Flavobacterium</taxon>
    </lineage>
</organism>
<evidence type="ECO:0000313" key="2">
    <source>
        <dbReference type="EMBL" id="RUT68669.1"/>
    </source>
</evidence>
<dbReference type="RefSeq" id="WP_127340110.1">
    <property type="nucleotide sequence ID" value="NZ_QWDM01000015.1"/>
</dbReference>
<dbReference type="SUPFAM" id="SSF52402">
    <property type="entry name" value="Adenine nucleotide alpha hydrolases-like"/>
    <property type="match status" value="1"/>
</dbReference>
<protein>
    <submittedName>
        <fullName evidence="2">Phosphoadenosine phosphosulfate reductase</fullName>
    </submittedName>
</protein>
<dbReference type="InterPro" id="IPR014729">
    <property type="entry name" value="Rossmann-like_a/b/a_fold"/>
</dbReference>
<dbReference type="InterPro" id="IPR002500">
    <property type="entry name" value="PAPS_reduct_dom"/>
</dbReference>
<dbReference type="PANTHER" id="PTHR43196:SF2">
    <property type="entry name" value="PHOSPHOADENOSINE PHOSPHOSULFATE REDUCTASE"/>
    <property type="match status" value="1"/>
</dbReference>
<dbReference type="InterPro" id="IPR050128">
    <property type="entry name" value="Sulfate_adenylyltrnsfr_sub2"/>
</dbReference>
<name>A0A434A2N9_9FLAO</name>
<dbReference type="EMBL" id="QWDM01000015">
    <property type="protein sequence ID" value="RUT68669.1"/>
    <property type="molecule type" value="Genomic_DNA"/>
</dbReference>
<dbReference type="Gene3D" id="3.40.50.620">
    <property type="entry name" value="HUPs"/>
    <property type="match status" value="1"/>
</dbReference>
<reference evidence="3" key="1">
    <citation type="journal article" date="2019" name="Syst. Appl. Microbiol.">
        <title>Flavobacterium circumlabens sp. nov. and Flavobacterium cupreum sp. nov., two psychrotrophic species isolated from Antarctic environmental samples.</title>
        <authorList>
            <person name="Kralova S."/>
            <person name="Busse H.-J."/>
            <person name="Svec P."/>
            <person name="Maslanova I."/>
            <person name="Stankova E."/>
            <person name="Bartak M."/>
            <person name="Sedlacek I."/>
        </authorList>
    </citation>
    <scope>NUCLEOTIDE SEQUENCE [LARGE SCALE GENOMIC DNA]</scope>
    <source>
        <strain evidence="3">CCM 8825</strain>
    </source>
</reference>
<evidence type="ECO:0000259" key="1">
    <source>
        <dbReference type="Pfam" id="PF01507"/>
    </source>
</evidence>
<dbReference type="Pfam" id="PF01507">
    <property type="entry name" value="PAPS_reduct"/>
    <property type="match status" value="1"/>
</dbReference>
<keyword evidence="3" id="KW-1185">Reference proteome</keyword>
<comment type="caution">
    <text evidence="2">The sequence shown here is derived from an EMBL/GenBank/DDBJ whole genome shotgun (WGS) entry which is preliminary data.</text>
</comment>
<feature type="domain" description="Phosphoadenosine phosphosulphate reductase" evidence="1">
    <location>
        <begin position="37"/>
        <end position="216"/>
    </location>
</feature>
<accession>A0A434A2N9</accession>
<dbReference type="OrthoDB" id="9774475at2"/>
<dbReference type="GO" id="GO:0003824">
    <property type="term" value="F:catalytic activity"/>
    <property type="evidence" value="ECO:0007669"/>
    <property type="project" value="InterPro"/>
</dbReference>
<evidence type="ECO:0000313" key="3">
    <source>
        <dbReference type="Proteomes" id="UP000288102"/>
    </source>
</evidence>
<proteinExistence type="predicted"/>
<dbReference type="AlphaFoldDB" id="A0A434A2N9"/>
<sequence>MKSQLNIFGTEPITVAESIELTIASLIQYGSLHKHWAMAWSWGKDSTTLVTLVVQLINTGQIPVPETLTIFAADTRMELIPLWLSAQVLKKQLEERNVRVEIVTAPIDERFLVYILGRGVPPPSNTFRWCTGQIKVQPMEVALQKFIKQKDEKILMLTGVRLGESAVRDQRINTSCSKDGAECGQGWYQSGLQNDLCSTLAPILHWRVCNVWDWLKVFAPMPKYGAWSTELLADAYGGDEAEEINARTGCIGCPLVEKDKSLDTILKNPKWQYLEPLKGLKVLYREMRLPKHRLRKNGNERKKDGSLAKNQYRMGPLTLEARLYFLDKILKIQSAVNLNANLAGMPEIDILNVEEIFRIRELIEAKQFPNKWNGDELNASVPQEDIMYSDGSILQTLFKNHDIS</sequence>
<gene>
    <name evidence="2" type="ORF">D0817_20120</name>
</gene>
<dbReference type="PANTHER" id="PTHR43196">
    <property type="entry name" value="SULFATE ADENYLYLTRANSFERASE SUBUNIT 2"/>
    <property type="match status" value="1"/>
</dbReference>